<dbReference type="PANTHER" id="PTHR43847">
    <property type="entry name" value="BLL3993 PROTEIN"/>
    <property type="match status" value="1"/>
</dbReference>
<feature type="transmembrane region" description="Helical" evidence="5">
    <location>
        <begin position="95"/>
        <end position="123"/>
    </location>
</feature>
<protein>
    <submittedName>
        <fullName evidence="6">Isoprenylcysteine carboxylmethyltransferase family protein</fullName>
    </submittedName>
</protein>
<keyword evidence="3 5" id="KW-1133">Transmembrane helix</keyword>
<feature type="transmembrane region" description="Helical" evidence="5">
    <location>
        <begin position="43"/>
        <end position="63"/>
    </location>
</feature>
<keyword evidence="2 5" id="KW-0812">Transmembrane</keyword>
<dbReference type="Proteomes" id="UP001523528">
    <property type="component" value="Unassembled WGS sequence"/>
</dbReference>
<keyword evidence="4 5" id="KW-0472">Membrane</keyword>
<dbReference type="Pfam" id="PF04140">
    <property type="entry name" value="ICMT"/>
    <property type="match status" value="1"/>
</dbReference>
<evidence type="ECO:0000256" key="4">
    <source>
        <dbReference type="ARBA" id="ARBA00023136"/>
    </source>
</evidence>
<dbReference type="EMBL" id="JAMYZZ010000023">
    <property type="protein sequence ID" value="MCP1259182.1"/>
    <property type="molecule type" value="Genomic_DNA"/>
</dbReference>
<reference evidence="6 7" key="1">
    <citation type="submission" date="2022-06" db="EMBL/GenBank/DDBJ databases">
        <title>Acetobacer genomes from food samples.</title>
        <authorList>
            <person name="Sombolestani A."/>
        </authorList>
    </citation>
    <scope>NUCLEOTIDE SEQUENCE [LARGE SCALE GENOMIC DNA]</scope>
    <source>
        <strain evidence="6 7">R-83285</strain>
    </source>
</reference>
<evidence type="ECO:0000256" key="2">
    <source>
        <dbReference type="ARBA" id="ARBA00022692"/>
    </source>
</evidence>
<comment type="subcellular location">
    <subcellularLocation>
        <location evidence="1">Membrane</location>
        <topology evidence="1">Multi-pass membrane protein</topology>
    </subcellularLocation>
</comment>
<evidence type="ECO:0000256" key="5">
    <source>
        <dbReference type="SAM" id="Phobius"/>
    </source>
</evidence>
<feature type="transmembrane region" description="Helical" evidence="5">
    <location>
        <begin position="70"/>
        <end position="89"/>
    </location>
</feature>
<comment type="caution">
    <text evidence="6">The sequence shown here is derived from an EMBL/GenBank/DDBJ whole genome shotgun (WGS) entry which is preliminary data.</text>
</comment>
<proteinExistence type="predicted"/>
<keyword evidence="7" id="KW-1185">Reference proteome</keyword>
<evidence type="ECO:0000256" key="1">
    <source>
        <dbReference type="ARBA" id="ARBA00004141"/>
    </source>
</evidence>
<dbReference type="InterPro" id="IPR007269">
    <property type="entry name" value="ICMT_MeTrfase"/>
</dbReference>
<dbReference type="RefSeq" id="WP_253544167.1">
    <property type="nucleotide sequence ID" value="NZ_JAMYZY010000024.1"/>
</dbReference>
<gene>
    <name evidence="6" type="ORF">NKW50_11325</name>
</gene>
<accession>A0ABT1F1U8</accession>
<name>A0ABT1F1U8_9PROT</name>
<dbReference type="PANTHER" id="PTHR43847:SF1">
    <property type="entry name" value="BLL3993 PROTEIN"/>
    <property type="match status" value="1"/>
</dbReference>
<dbReference type="InterPro" id="IPR052527">
    <property type="entry name" value="Metal_cation-efflux_comp"/>
</dbReference>
<dbReference type="Gene3D" id="1.20.120.1630">
    <property type="match status" value="1"/>
</dbReference>
<organism evidence="6 7">
    <name type="scientific">Acetobacter lambici</name>
    <dbReference type="NCBI Taxonomy" id="1332824"/>
    <lineage>
        <taxon>Bacteria</taxon>
        <taxon>Pseudomonadati</taxon>
        <taxon>Pseudomonadota</taxon>
        <taxon>Alphaproteobacteria</taxon>
        <taxon>Acetobacterales</taxon>
        <taxon>Acetobacteraceae</taxon>
        <taxon>Acetobacter</taxon>
    </lineage>
</organism>
<evidence type="ECO:0000256" key="3">
    <source>
        <dbReference type="ARBA" id="ARBA00022989"/>
    </source>
</evidence>
<evidence type="ECO:0000313" key="7">
    <source>
        <dbReference type="Proteomes" id="UP001523528"/>
    </source>
</evidence>
<sequence length="157" mass="17967">MDLFFTLLRSPGKMSHNTTDWILAILGTYAAQIVSTHGSDTHFASVTFCFILSFIGIFVSLSAKICLGRSFAIVAAIRIVKTYGPYRIIRHPMYAGYMLTSIGFLLYNFSLWNICAISCAWSVQILRIRAEEKILSTDPQWLLWSKQVRWKLLPFLY</sequence>
<evidence type="ECO:0000313" key="6">
    <source>
        <dbReference type="EMBL" id="MCP1259182.1"/>
    </source>
</evidence>